<feature type="transmembrane region" description="Helical" evidence="2">
    <location>
        <begin position="40"/>
        <end position="58"/>
    </location>
</feature>
<feature type="transmembrane region" description="Helical" evidence="2">
    <location>
        <begin position="399"/>
        <end position="421"/>
    </location>
</feature>
<accession>A0A7M4DK42</accession>
<feature type="transmembrane region" description="Helical" evidence="2">
    <location>
        <begin position="372"/>
        <end position="393"/>
    </location>
</feature>
<protein>
    <submittedName>
        <fullName evidence="3">Uncharacterized protein</fullName>
    </submittedName>
</protein>
<name>A0A7M4DK42_9MICO</name>
<comment type="caution">
    <text evidence="3">The sequence shown here is derived from an EMBL/GenBank/DDBJ whole genome shotgun (WGS) entry which is preliminary data.</text>
</comment>
<evidence type="ECO:0000256" key="2">
    <source>
        <dbReference type="SAM" id="Phobius"/>
    </source>
</evidence>
<dbReference type="AlphaFoldDB" id="A0A7M4DK42"/>
<keyword evidence="4" id="KW-1185">Reference proteome</keyword>
<dbReference type="EMBL" id="CACRYJ010000034">
    <property type="protein sequence ID" value="VZO37432.1"/>
    <property type="molecule type" value="Genomic_DNA"/>
</dbReference>
<keyword evidence="2" id="KW-0472">Membrane</keyword>
<sequence>MTVPAPPPQGAPVHTGQGQSLLSESVSLVRTTGRLLARHWLPLAVIAVAGVAAHWYLLDLAVWLGRFGAVPGMLGLSLVPFSTMLAVIGMLLVLRRRERSRHVAVDLLAATGSVLLPFLVVYQSGGRLDDDLRHHSYFGIQDDFSRFETTDIDGAARIPDAASTLVLAIVGAALVGRLIGGYFVTSGRFWKGRDDPRRTALQALVGYLELVWIVLGAYVVGSLVATAVGWLSSRAVTHWVIDLWAGVRIDFPVIGGVGDWAIGAIGPVAAALGTALIVPIAWLAIGTIIYGIEASDVIADDEVARLSGRAPLLNRVTRRFGDTTITKAWHALAEPNGRFGALMGGMAMIVRAGWITVLVFCLGYVLITQIPYLVWGVARLLAGNITTLGWFALWDPLDVIAEILVLMVSAALLAAAADSLLQRYGANPSLRLPLPRRNENAGPLGYARGTTQPGADPAWGDRPPSGITAPQAAPDPAGTHRLGHSVTGSLK</sequence>
<dbReference type="Proteomes" id="UP000419743">
    <property type="component" value="Unassembled WGS sequence"/>
</dbReference>
<evidence type="ECO:0000313" key="3">
    <source>
        <dbReference type="EMBL" id="VZO37432.1"/>
    </source>
</evidence>
<organism evidence="3 4">
    <name type="scientific">Occultella aeris</name>
    <dbReference type="NCBI Taxonomy" id="2761496"/>
    <lineage>
        <taxon>Bacteria</taxon>
        <taxon>Bacillati</taxon>
        <taxon>Actinomycetota</taxon>
        <taxon>Actinomycetes</taxon>
        <taxon>Micrococcales</taxon>
        <taxon>Ruaniaceae</taxon>
        <taxon>Occultella</taxon>
    </lineage>
</organism>
<feature type="transmembrane region" description="Helical" evidence="2">
    <location>
        <begin position="165"/>
        <end position="184"/>
    </location>
</feature>
<evidence type="ECO:0000256" key="1">
    <source>
        <dbReference type="SAM" id="MobiDB-lite"/>
    </source>
</evidence>
<feature type="region of interest" description="Disordered" evidence="1">
    <location>
        <begin position="432"/>
        <end position="491"/>
    </location>
</feature>
<gene>
    <name evidence="3" type="ORF">HALOF300_02504</name>
</gene>
<feature type="transmembrane region" description="Helical" evidence="2">
    <location>
        <begin position="339"/>
        <end position="365"/>
    </location>
</feature>
<keyword evidence="2" id="KW-0812">Transmembrane</keyword>
<feature type="transmembrane region" description="Helical" evidence="2">
    <location>
        <begin position="269"/>
        <end position="292"/>
    </location>
</feature>
<evidence type="ECO:0000313" key="4">
    <source>
        <dbReference type="Proteomes" id="UP000419743"/>
    </source>
</evidence>
<proteinExistence type="predicted"/>
<feature type="transmembrane region" description="Helical" evidence="2">
    <location>
        <begin position="103"/>
        <end position="122"/>
    </location>
</feature>
<feature type="transmembrane region" description="Helical" evidence="2">
    <location>
        <begin position="243"/>
        <end position="262"/>
    </location>
</feature>
<feature type="transmembrane region" description="Helical" evidence="2">
    <location>
        <begin position="204"/>
        <end position="231"/>
    </location>
</feature>
<keyword evidence="2" id="KW-1133">Transmembrane helix</keyword>
<reference evidence="3 4" key="1">
    <citation type="submission" date="2019-11" db="EMBL/GenBank/DDBJ databases">
        <authorList>
            <person name="Criscuolo A."/>
        </authorList>
    </citation>
    <scope>NUCLEOTIDE SEQUENCE [LARGE SCALE GENOMIC DNA]</scope>
    <source>
        <strain evidence="3">CIP111667</strain>
    </source>
</reference>
<feature type="transmembrane region" description="Helical" evidence="2">
    <location>
        <begin position="70"/>
        <end position="94"/>
    </location>
</feature>